<protein>
    <submittedName>
        <fullName evidence="2">Type VII secretion target</fullName>
    </submittedName>
</protein>
<dbReference type="InterPro" id="IPR022536">
    <property type="entry name" value="EspC"/>
</dbReference>
<dbReference type="Proteomes" id="UP001432222">
    <property type="component" value="Chromosome"/>
</dbReference>
<evidence type="ECO:0000313" key="2">
    <source>
        <dbReference type="EMBL" id="WUQ82998.1"/>
    </source>
</evidence>
<dbReference type="EMBL" id="CP108110">
    <property type="protein sequence ID" value="WUQ82998.1"/>
    <property type="molecule type" value="Genomic_DNA"/>
</dbReference>
<evidence type="ECO:0000313" key="3">
    <source>
        <dbReference type="Proteomes" id="UP001432222"/>
    </source>
</evidence>
<keyword evidence="3" id="KW-1185">Reference proteome</keyword>
<gene>
    <name evidence="2" type="ORF">OHA16_08435</name>
</gene>
<feature type="region of interest" description="Disordered" evidence="1">
    <location>
        <begin position="1"/>
        <end position="27"/>
    </location>
</feature>
<evidence type="ECO:0000256" key="1">
    <source>
        <dbReference type="SAM" id="MobiDB-lite"/>
    </source>
</evidence>
<accession>A0ABZ1TVM1</accession>
<dbReference type="Gene3D" id="1.10.287.1060">
    <property type="entry name" value="ESAT-6-like"/>
    <property type="match status" value="1"/>
</dbReference>
<proteinExistence type="predicted"/>
<reference evidence="2" key="1">
    <citation type="submission" date="2022-10" db="EMBL/GenBank/DDBJ databases">
        <title>The complete genomes of actinobacterial strains from the NBC collection.</title>
        <authorList>
            <person name="Joergensen T.S."/>
            <person name="Alvarez Arevalo M."/>
            <person name="Sterndorff E.B."/>
            <person name="Faurdal D."/>
            <person name="Vuksanovic O."/>
            <person name="Mourched A.-S."/>
            <person name="Charusanti P."/>
            <person name="Shaw S."/>
            <person name="Blin K."/>
            <person name="Weber T."/>
        </authorList>
    </citation>
    <scope>NUCLEOTIDE SEQUENCE</scope>
    <source>
        <strain evidence="2">NBC_00222</strain>
    </source>
</reference>
<name>A0ABZ1TVM1_9ACTN</name>
<organism evidence="2 3">
    <name type="scientific">Kitasatospora purpeofusca</name>
    <dbReference type="NCBI Taxonomy" id="67352"/>
    <lineage>
        <taxon>Bacteria</taxon>
        <taxon>Bacillati</taxon>
        <taxon>Actinomycetota</taxon>
        <taxon>Actinomycetes</taxon>
        <taxon>Kitasatosporales</taxon>
        <taxon>Streptomycetaceae</taxon>
        <taxon>Kitasatospora</taxon>
    </lineage>
</organism>
<feature type="compositionally biased region" description="Gly residues" evidence="1">
    <location>
        <begin position="9"/>
        <end position="24"/>
    </location>
</feature>
<dbReference type="RefSeq" id="WP_328954035.1">
    <property type="nucleotide sequence ID" value="NZ_CP108110.1"/>
</dbReference>
<dbReference type="Pfam" id="PF10824">
    <property type="entry name" value="T7SS_ESX_EspC"/>
    <property type="match status" value="1"/>
</dbReference>
<sequence>MSDGTVPGAAGGTVNGSGPGGSAGPDGYRVNVAGLNGVAEQLGRTATDIAEAKTAYAGSVCYASTAFGEFGVDRAWSSFDTAWSKEIGVTQRALEELSQKMATTTANYRDTEHAVTSGLVPAGGGR</sequence>